<reference evidence="1" key="1">
    <citation type="submission" date="2017-12" db="EMBL/GenBank/DDBJ databases">
        <title>FDA dAtabase for Regulatory Grade micrObial Sequences (FDA-ARGOS): Supporting development and validation of Infectious Disease Dx tests.</title>
        <authorList>
            <person name="Hoffmann M."/>
            <person name="Allard M."/>
            <person name="Evans P."/>
            <person name="Brown E."/>
            <person name="Tallon L.J."/>
            <person name="Sadzewicz L."/>
            <person name="Sengamalay N."/>
            <person name="Ott S."/>
            <person name="Godinez A."/>
            <person name="Nagaraj S."/>
            <person name="Vavikolanu K."/>
            <person name="Aluvathingal J."/>
            <person name="Nadendla S."/>
            <person name="Hobson J."/>
            <person name="Sichtig H."/>
        </authorList>
    </citation>
    <scope>NUCLEOTIDE SEQUENCE [LARGE SCALE GENOMIC DNA]</scope>
    <source>
        <strain evidence="1">FDAARGOS_113</strain>
    </source>
</reference>
<gene>
    <name evidence="1" type="ORF">AL544_010730</name>
</gene>
<sequence length="62" mass="7459">MESSTQYQSSNTKALFKMIHKFFTEIIRNKTNKQVEQLLPELSEHMRKDLGLEPEAKNRDWY</sequence>
<dbReference type="EMBL" id="LOSJ02000002">
    <property type="protein sequence ID" value="PNM56518.1"/>
    <property type="molecule type" value="Genomic_DNA"/>
</dbReference>
<comment type="caution">
    <text evidence="1">The sequence shown here is derived from an EMBL/GenBank/DDBJ whole genome shotgun (WGS) entry which is preliminary data.</text>
</comment>
<name>A0A2J9UYD8_VIBMI</name>
<evidence type="ECO:0000313" key="1">
    <source>
        <dbReference type="EMBL" id="PNM56518.1"/>
    </source>
</evidence>
<dbReference type="RefSeq" id="WP_000446086.1">
    <property type="nucleotide sequence ID" value="NZ_CAWMSS010000001.1"/>
</dbReference>
<evidence type="ECO:0000313" key="2">
    <source>
        <dbReference type="Proteomes" id="UP000053748"/>
    </source>
</evidence>
<dbReference type="Proteomes" id="UP000053748">
    <property type="component" value="Unassembled WGS sequence"/>
</dbReference>
<organism evidence="1 2">
    <name type="scientific">Vibrio mimicus</name>
    <dbReference type="NCBI Taxonomy" id="674"/>
    <lineage>
        <taxon>Bacteria</taxon>
        <taxon>Pseudomonadati</taxon>
        <taxon>Pseudomonadota</taxon>
        <taxon>Gammaproteobacteria</taxon>
        <taxon>Vibrionales</taxon>
        <taxon>Vibrionaceae</taxon>
        <taxon>Vibrio</taxon>
    </lineage>
</organism>
<proteinExistence type="predicted"/>
<accession>A0A2J9UYD8</accession>
<protein>
    <submittedName>
        <fullName evidence="1">Uncharacterized protein</fullName>
    </submittedName>
</protein>
<keyword evidence="2" id="KW-1185">Reference proteome</keyword>
<dbReference type="AlphaFoldDB" id="A0A2J9UYD8"/>